<dbReference type="EMBL" id="NBZD01000002">
    <property type="protein sequence ID" value="PNH18842.1"/>
    <property type="molecule type" value="Genomic_DNA"/>
</dbReference>
<accession>A0A2J8B237</accession>
<dbReference type="AlphaFoldDB" id="A0A2J8B237"/>
<protein>
    <recommendedName>
        <fullName evidence="5">ABC transporter, solute-binding protein</fullName>
    </recommendedName>
</protein>
<dbReference type="Proteomes" id="UP000236394">
    <property type="component" value="Unassembled WGS sequence"/>
</dbReference>
<keyword evidence="1 2" id="KW-0732">Signal</keyword>
<dbReference type="PROSITE" id="PS51257">
    <property type="entry name" value="PROKAR_LIPOPROTEIN"/>
    <property type="match status" value="1"/>
</dbReference>
<dbReference type="CDD" id="cd13546">
    <property type="entry name" value="PBP2_BitB"/>
    <property type="match status" value="1"/>
</dbReference>
<evidence type="ECO:0000256" key="2">
    <source>
        <dbReference type="SAM" id="SignalP"/>
    </source>
</evidence>
<dbReference type="SUPFAM" id="SSF53850">
    <property type="entry name" value="Periplasmic binding protein-like II"/>
    <property type="match status" value="1"/>
</dbReference>
<dbReference type="PANTHER" id="PTHR30006">
    <property type="entry name" value="THIAMINE-BINDING PERIPLASMIC PROTEIN-RELATED"/>
    <property type="match status" value="1"/>
</dbReference>
<name>A0A2J8B237_9FIRM</name>
<evidence type="ECO:0000256" key="1">
    <source>
        <dbReference type="ARBA" id="ARBA00022729"/>
    </source>
</evidence>
<dbReference type="RefSeq" id="WP_102892502.1">
    <property type="nucleotide sequence ID" value="NZ_NBZD01000002.1"/>
</dbReference>
<comment type="caution">
    <text evidence="3">The sequence shown here is derived from an EMBL/GenBank/DDBJ whole genome shotgun (WGS) entry which is preliminary data.</text>
</comment>
<proteinExistence type="predicted"/>
<dbReference type="Gene3D" id="3.40.190.10">
    <property type="entry name" value="Periplasmic binding protein-like II"/>
    <property type="match status" value="2"/>
</dbReference>
<feature type="signal peptide" evidence="2">
    <location>
        <begin position="1"/>
        <end position="28"/>
    </location>
</feature>
<evidence type="ECO:0000313" key="4">
    <source>
        <dbReference type="Proteomes" id="UP000236394"/>
    </source>
</evidence>
<sequence length="343" mass="38045">MKRSLRLKFWLCLWTCLLTACGSLSGHIAVSDVPHPADSLTVYTSYPASIYAPIIKEFQYKTGIWVEPVEGEAIDLLERIKAEAPTPTADVMFGGGVDTLLAYKEFFAVYETPETLNFLLHSKPYEKIVTPFLINPLVFVYNPRLVGLTELFGWNDLLNPAFKGRIAMGDPMNCAIYYTVLQTFLAINSEKYEKNIAALLLNLKGKLYDSEAAVGEAVASDEKALGILSEAAAYELQARNKDIQIFYPPDGTTVVPDGSAIVKNSAHAAAAAKFIDYLSSLPVQRYLAENARRRTVRKALPDPAGRPSYRELKLRGYDIQQAASQQRLVAKLWRSIAGRVAEK</sequence>
<reference evidence="4" key="1">
    <citation type="submission" date="2017-04" db="EMBL/GenBank/DDBJ databases">
        <authorList>
            <person name="Bumgarner R.E."/>
            <person name="Fredricks D.N."/>
            <person name="Srinivasan S."/>
        </authorList>
    </citation>
    <scope>NUCLEOTIDE SEQUENCE [LARGE SCALE GENOMIC DNA]</scope>
    <source>
        <strain evidence="4">KA00405</strain>
    </source>
</reference>
<evidence type="ECO:0008006" key="5">
    <source>
        <dbReference type="Google" id="ProtNLM"/>
    </source>
</evidence>
<organism evidence="3 4">
    <name type="scientific">Mageeibacillus indolicus</name>
    <dbReference type="NCBI Taxonomy" id="884684"/>
    <lineage>
        <taxon>Bacteria</taxon>
        <taxon>Bacillati</taxon>
        <taxon>Bacillota</taxon>
        <taxon>Clostridia</taxon>
        <taxon>Eubacteriales</taxon>
        <taxon>Oscillospiraceae</taxon>
        <taxon>Mageeibacillus</taxon>
    </lineage>
</organism>
<dbReference type="Pfam" id="PF13343">
    <property type="entry name" value="SBP_bac_6"/>
    <property type="match status" value="1"/>
</dbReference>
<evidence type="ECO:0000313" key="3">
    <source>
        <dbReference type="EMBL" id="PNH18842.1"/>
    </source>
</evidence>
<feature type="chain" id="PRO_5039355020" description="ABC transporter, solute-binding protein" evidence="2">
    <location>
        <begin position="29"/>
        <end position="343"/>
    </location>
</feature>
<gene>
    <name evidence="3" type="ORF">B7R76_04620</name>
</gene>